<dbReference type="EMBL" id="FXBM01000001">
    <property type="protein sequence ID" value="SMH37093.1"/>
    <property type="molecule type" value="Genomic_DNA"/>
</dbReference>
<keyword evidence="3" id="KW-1185">Reference proteome</keyword>
<gene>
    <name evidence="2" type="ORF">SAMN06295885_1312</name>
</gene>
<evidence type="ECO:0000313" key="2">
    <source>
        <dbReference type="EMBL" id="SMH37093.1"/>
    </source>
</evidence>
<dbReference type="STRING" id="1891671.SAMN06295885_1312"/>
<dbReference type="GO" id="GO:0016747">
    <property type="term" value="F:acyltransferase activity, transferring groups other than amino-acyl groups"/>
    <property type="evidence" value="ECO:0007669"/>
    <property type="project" value="InterPro"/>
</dbReference>
<dbReference type="Gene3D" id="3.40.630.30">
    <property type="match status" value="1"/>
</dbReference>
<keyword evidence="2" id="KW-0808">Transferase</keyword>
<reference evidence="3" key="1">
    <citation type="submission" date="2017-04" db="EMBL/GenBank/DDBJ databases">
        <authorList>
            <person name="Varghese N."/>
            <person name="Submissions S."/>
        </authorList>
    </citation>
    <scope>NUCLEOTIDE SEQUENCE [LARGE SCALE GENOMIC DNA]</scope>
    <source>
        <strain evidence="3">VKM Ac-2121</strain>
    </source>
</reference>
<dbReference type="Pfam" id="PF00583">
    <property type="entry name" value="Acetyltransf_1"/>
    <property type="match status" value="1"/>
</dbReference>
<dbReference type="PROSITE" id="PS51186">
    <property type="entry name" value="GNAT"/>
    <property type="match status" value="1"/>
</dbReference>
<evidence type="ECO:0000259" key="1">
    <source>
        <dbReference type="PROSITE" id="PS51186"/>
    </source>
</evidence>
<evidence type="ECO:0000313" key="3">
    <source>
        <dbReference type="Proteomes" id="UP000193711"/>
    </source>
</evidence>
<dbReference type="InterPro" id="IPR000182">
    <property type="entry name" value="GNAT_dom"/>
</dbReference>
<dbReference type="Proteomes" id="UP000193711">
    <property type="component" value="Unassembled WGS sequence"/>
</dbReference>
<organism evidence="2 3">
    <name type="scientific">Rathayibacter oskolensis</name>
    <dbReference type="NCBI Taxonomy" id="1891671"/>
    <lineage>
        <taxon>Bacteria</taxon>
        <taxon>Bacillati</taxon>
        <taxon>Actinomycetota</taxon>
        <taxon>Actinomycetes</taxon>
        <taxon>Micrococcales</taxon>
        <taxon>Microbacteriaceae</taxon>
        <taxon>Rathayibacter</taxon>
    </lineage>
</organism>
<name>A0A1X7NH19_9MICO</name>
<dbReference type="CDD" id="cd04301">
    <property type="entry name" value="NAT_SF"/>
    <property type="match status" value="1"/>
</dbReference>
<sequence>MGAAEAPRGSPRAATGRDAGELVRLRHAMFRDMAGTGSAARPREVDGTEWYGAAERELAARMGVGSLAAFVVDDPDSRSPRLIGCAVAQLIGRLPGPGFSTGLSGELSSVYVELPHRGVGRGTELVRAALHWFDLTGCEVVDLHATPDSERIYRALGFEPPASSALRRLHPDLAR</sequence>
<accession>A0A1X7NH19</accession>
<feature type="domain" description="N-acetyltransferase" evidence="1">
    <location>
        <begin position="40"/>
        <end position="175"/>
    </location>
</feature>
<protein>
    <submittedName>
        <fullName evidence="2">Acetyltransferase (GNAT) family protein</fullName>
    </submittedName>
</protein>
<dbReference type="OrthoDB" id="4936934at2"/>
<dbReference type="SUPFAM" id="SSF55729">
    <property type="entry name" value="Acyl-CoA N-acyltransferases (Nat)"/>
    <property type="match status" value="1"/>
</dbReference>
<dbReference type="InterPro" id="IPR016181">
    <property type="entry name" value="Acyl_CoA_acyltransferase"/>
</dbReference>
<proteinExistence type="predicted"/>
<dbReference type="AlphaFoldDB" id="A0A1X7NH19"/>